<keyword evidence="1" id="KW-0472">Membrane</keyword>
<organism evidence="2 3">
    <name type="scientific">Candidatus Nitrosopumilus sediminis</name>
    <dbReference type="NCBI Taxonomy" id="1229909"/>
    <lineage>
        <taxon>Archaea</taxon>
        <taxon>Nitrososphaerota</taxon>
        <taxon>Nitrososphaeria</taxon>
        <taxon>Nitrosopumilales</taxon>
        <taxon>Nitrosopumilaceae</taxon>
        <taxon>Nitrosopumilus</taxon>
    </lineage>
</organism>
<evidence type="ECO:0000256" key="1">
    <source>
        <dbReference type="SAM" id="Phobius"/>
    </source>
</evidence>
<dbReference type="EMBL" id="CP003843">
    <property type="protein sequence ID" value="AFS82917.1"/>
    <property type="molecule type" value="Genomic_DNA"/>
</dbReference>
<proteinExistence type="predicted"/>
<dbReference type="HOGENOM" id="CLU_2230253_0_0_2"/>
<keyword evidence="1" id="KW-0812">Transmembrane</keyword>
<dbReference type="KEGG" id="nir:NSED_05575"/>
<keyword evidence="3" id="KW-1185">Reference proteome</keyword>
<sequence>MQQTTNQKTPQLKFAAILAVAISVTLVFTITPWNLIPISVTEDVTVIAVTNYGCVGESAIGRSVVVTNCSAAVGDTVSATFNIPAMEINGYYDRIEDKLKMVNP</sequence>
<dbReference type="Proteomes" id="UP000006100">
    <property type="component" value="Chromosome"/>
</dbReference>
<dbReference type="GeneID" id="13696908"/>
<gene>
    <name evidence="2" type="ORF">NSED_05575</name>
</gene>
<dbReference type="OrthoDB" id="2152at2157"/>
<evidence type="ECO:0000313" key="2">
    <source>
        <dbReference type="EMBL" id="AFS82917.1"/>
    </source>
</evidence>
<dbReference type="RefSeq" id="WP_014965288.1">
    <property type="nucleotide sequence ID" value="NC_018656.1"/>
</dbReference>
<dbReference type="PATRIC" id="fig|1229909.8.peg.1224"/>
<reference evidence="2 3" key="1">
    <citation type="journal article" date="2012" name="J. Bacteriol.">
        <title>Draft Genome Sequence of an Ammonia-Oxidizing Archaeon, "Candidatus Nitrosopumilus sediminis" AR2, from Svalbard in the Arctic Circle.</title>
        <authorList>
            <person name="Park S.J."/>
            <person name="Kim J.G."/>
            <person name="Jung M.Y."/>
            <person name="Kim S.J."/>
            <person name="Cha I.T."/>
            <person name="Ghai R."/>
            <person name="Martin-Cuadrado A.B."/>
            <person name="Rodriguez-Valera F."/>
            <person name="Rhee S.K."/>
        </authorList>
    </citation>
    <scope>NUCLEOTIDE SEQUENCE [LARGE SCALE GENOMIC DNA]</scope>
    <source>
        <strain evidence="2 3">AR2</strain>
    </source>
</reference>
<evidence type="ECO:0000313" key="3">
    <source>
        <dbReference type="Proteomes" id="UP000006100"/>
    </source>
</evidence>
<name>K0BD01_9ARCH</name>
<feature type="transmembrane region" description="Helical" evidence="1">
    <location>
        <begin position="12"/>
        <end position="33"/>
    </location>
</feature>
<keyword evidence="1" id="KW-1133">Transmembrane helix</keyword>
<dbReference type="eggNOG" id="arCOG08680">
    <property type="taxonomic scope" value="Archaea"/>
</dbReference>
<dbReference type="AlphaFoldDB" id="K0BD01"/>
<accession>K0BD01</accession>
<protein>
    <submittedName>
        <fullName evidence="2">Uncharacterized protein</fullName>
    </submittedName>
</protein>